<name>A0A343JEG2_9CLOT</name>
<evidence type="ECO:0000313" key="3">
    <source>
        <dbReference type="Proteomes" id="UP000264883"/>
    </source>
</evidence>
<dbReference type="Gene3D" id="3.30.420.40">
    <property type="match status" value="2"/>
</dbReference>
<keyword evidence="3" id="KW-1185">Reference proteome</keyword>
<evidence type="ECO:0000313" key="2">
    <source>
        <dbReference type="EMBL" id="ASW43920.1"/>
    </source>
</evidence>
<dbReference type="InterPro" id="IPR000600">
    <property type="entry name" value="ROK"/>
</dbReference>
<gene>
    <name evidence="2" type="ORF">BEN51_10620</name>
</gene>
<dbReference type="InterPro" id="IPR043129">
    <property type="entry name" value="ATPase_NBD"/>
</dbReference>
<accession>A0A343JEG2</accession>
<dbReference type="EMBL" id="CP016786">
    <property type="protein sequence ID" value="ASW43920.1"/>
    <property type="molecule type" value="Genomic_DNA"/>
</dbReference>
<dbReference type="OrthoDB" id="9795247at2"/>
<reference evidence="2 3" key="1">
    <citation type="submission" date="2016-08" db="EMBL/GenBank/DDBJ databases">
        <title>Complete Genome Sequence Of The Indigo Reducing Clostridium isatidis DSM15098.</title>
        <authorList>
            <person name="Little G.T."/>
            <person name="Minton N.P."/>
        </authorList>
    </citation>
    <scope>NUCLEOTIDE SEQUENCE [LARGE SCALE GENOMIC DNA]</scope>
    <source>
        <strain evidence="2 3">DSM 15098</strain>
    </source>
</reference>
<dbReference type="PANTHER" id="PTHR18964:SF170">
    <property type="entry name" value="SUGAR KINASE"/>
    <property type="match status" value="1"/>
</dbReference>
<sequence length="297" mass="33095">MRKYLAFDIGGTNLKYGIVTEEAELIYKKIIKIQDTYKELVDYICKIYDETDDIEEVIGISCPESYNKEKKIIEGSSALSYIIGEDLLGDIKKKVNAEVIIENDGNCSLLGEIWNGKAKGKKNVALFVVGTAIGGAICIDGKIIKGVNNSAGELGYMLLRNDVKNMNFNSLGGLSSVGGIVEKTREVHKGKITNGIELFNEFDKNKQLKKAVEEYITYLSLACINIQYIIDPEVIIISGAISSNDKYIDILKEKVDEILKIKTFHKIKPTIVKAILGNDSNLLGIVYKYKQEIEYKT</sequence>
<organism evidence="2 3">
    <name type="scientific">Clostridium isatidis</name>
    <dbReference type="NCBI Taxonomy" id="182773"/>
    <lineage>
        <taxon>Bacteria</taxon>
        <taxon>Bacillati</taxon>
        <taxon>Bacillota</taxon>
        <taxon>Clostridia</taxon>
        <taxon>Eubacteriales</taxon>
        <taxon>Clostridiaceae</taxon>
        <taxon>Clostridium</taxon>
    </lineage>
</organism>
<evidence type="ECO:0000256" key="1">
    <source>
        <dbReference type="ARBA" id="ARBA00006479"/>
    </source>
</evidence>
<dbReference type="Pfam" id="PF00480">
    <property type="entry name" value="ROK"/>
    <property type="match status" value="1"/>
</dbReference>
<dbReference type="CDD" id="cd24152">
    <property type="entry name" value="ASKHA_NBD_ROK-like"/>
    <property type="match status" value="1"/>
</dbReference>
<proteinExistence type="inferred from homology"/>
<evidence type="ECO:0008006" key="4">
    <source>
        <dbReference type="Google" id="ProtNLM"/>
    </source>
</evidence>
<dbReference type="PANTHER" id="PTHR18964">
    <property type="entry name" value="ROK (REPRESSOR, ORF, KINASE) FAMILY"/>
    <property type="match status" value="1"/>
</dbReference>
<comment type="similarity">
    <text evidence="1">Belongs to the ROK (NagC/XylR) family.</text>
</comment>
<dbReference type="RefSeq" id="WP_119866054.1">
    <property type="nucleotide sequence ID" value="NZ_CP016786.1"/>
</dbReference>
<dbReference type="SUPFAM" id="SSF53067">
    <property type="entry name" value="Actin-like ATPase domain"/>
    <property type="match status" value="1"/>
</dbReference>
<dbReference type="KEGG" id="cia:BEN51_10620"/>
<dbReference type="Proteomes" id="UP000264883">
    <property type="component" value="Chromosome"/>
</dbReference>
<protein>
    <recommendedName>
        <fullName evidence="4">Sugar kinase</fullName>
    </recommendedName>
</protein>
<dbReference type="AlphaFoldDB" id="A0A343JEG2"/>